<dbReference type="RefSeq" id="WP_073156510.1">
    <property type="nucleotide sequence ID" value="NZ_FQVL01000012.1"/>
</dbReference>
<sequence length="88" mass="9891">MGGRKQSRNDYRCSSGIGKATAKMFGKLGRKVFITYINHSDAALQTVEEIRSQGGYCEAIRMELNDTENIQQAVMSWLAIISIKLMFL</sequence>
<dbReference type="InterPro" id="IPR002347">
    <property type="entry name" value="SDR_fam"/>
</dbReference>
<dbReference type="SUPFAM" id="SSF51735">
    <property type="entry name" value="NAD(P)-binding Rossmann-fold domains"/>
    <property type="match status" value="1"/>
</dbReference>
<evidence type="ECO:0000313" key="2">
    <source>
        <dbReference type="Proteomes" id="UP000184476"/>
    </source>
</evidence>
<dbReference type="Gene3D" id="3.40.50.720">
    <property type="entry name" value="NAD(P)-binding Rossmann-like Domain"/>
    <property type="match status" value="1"/>
</dbReference>
<organism evidence="1 2">
    <name type="scientific">Seinonella peptonophila</name>
    <dbReference type="NCBI Taxonomy" id="112248"/>
    <lineage>
        <taxon>Bacteria</taxon>
        <taxon>Bacillati</taxon>
        <taxon>Bacillota</taxon>
        <taxon>Bacilli</taxon>
        <taxon>Bacillales</taxon>
        <taxon>Thermoactinomycetaceae</taxon>
        <taxon>Seinonella</taxon>
    </lineage>
</organism>
<dbReference type="InterPro" id="IPR036291">
    <property type="entry name" value="NAD(P)-bd_dom_sf"/>
</dbReference>
<evidence type="ECO:0000313" key="1">
    <source>
        <dbReference type="EMBL" id="SHF25134.1"/>
    </source>
</evidence>
<protein>
    <submittedName>
        <fullName evidence="1">Short chain dehydrogenase</fullName>
    </submittedName>
</protein>
<proteinExistence type="predicted"/>
<name>A0A1M5A4I4_9BACL</name>
<dbReference type="Pfam" id="PF00106">
    <property type="entry name" value="adh_short"/>
    <property type="match status" value="1"/>
</dbReference>
<gene>
    <name evidence="1" type="ORF">SAMN05444392_1126</name>
</gene>
<dbReference type="Proteomes" id="UP000184476">
    <property type="component" value="Unassembled WGS sequence"/>
</dbReference>
<dbReference type="EMBL" id="FQVL01000012">
    <property type="protein sequence ID" value="SHF25134.1"/>
    <property type="molecule type" value="Genomic_DNA"/>
</dbReference>
<accession>A0A1M5A4I4</accession>
<dbReference type="AlphaFoldDB" id="A0A1M5A4I4"/>
<dbReference type="STRING" id="112248.SAMN05444392_1126"/>
<dbReference type="OrthoDB" id="9805904at2"/>
<reference evidence="1 2" key="1">
    <citation type="submission" date="2016-11" db="EMBL/GenBank/DDBJ databases">
        <authorList>
            <person name="Jaros S."/>
            <person name="Januszkiewicz K."/>
            <person name="Wedrychowicz H."/>
        </authorList>
    </citation>
    <scope>NUCLEOTIDE SEQUENCE [LARGE SCALE GENOMIC DNA]</scope>
    <source>
        <strain evidence="1 2">DSM 44666</strain>
    </source>
</reference>
<keyword evidence="2" id="KW-1185">Reference proteome</keyword>